<dbReference type="SUPFAM" id="SSF52540">
    <property type="entry name" value="P-loop containing nucleoside triphosphate hydrolases"/>
    <property type="match status" value="1"/>
</dbReference>
<dbReference type="AlphaFoldDB" id="A0A0A6P9V3"/>
<keyword evidence="2" id="KW-1185">Reference proteome</keyword>
<dbReference type="Proteomes" id="UP000030428">
    <property type="component" value="Unassembled WGS sequence"/>
</dbReference>
<comment type="caution">
    <text evidence="1">The sequence shown here is derived from an EMBL/GenBank/DDBJ whole genome shotgun (WGS) entry which is preliminary data.</text>
</comment>
<dbReference type="InterPro" id="IPR027417">
    <property type="entry name" value="P-loop_NTPase"/>
</dbReference>
<reference evidence="1 2" key="1">
    <citation type="journal article" date="2016" name="Front. Microbiol.">
        <title>Single-Cell (Meta-)Genomics of a Dimorphic Candidatus Thiomargarita nelsonii Reveals Genomic Plasticity.</title>
        <authorList>
            <person name="Flood B.E."/>
            <person name="Fliss P."/>
            <person name="Jones D.S."/>
            <person name="Dick G.J."/>
            <person name="Jain S."/>
            <person name="Kaster A.K."/>
            <person name="Winkel M."/>
            <person name="Mussmann M."/>
            <person name="Bailey J."/>
        </authorList>
    </citation>
    <scope>NUCLEOTIDE SEQUENCE [LARGE SCALE GENOMIC DNA]</scope>
    <source>
        <strain evidence="1">Hydrate Ridge</strain>
    </source>
</reference>
<evidence type="ECO:0008006" key="3">
    <source>
        <dbReference type="Google" id="ProtNLM"/>
    </source>
</evidence>
<name>A0A0A6P9V3_9GAMM</name>
<sequence length="195" mass="22365">MNNSRLRLVAGPNGSGKSTFTDNILKKSVNLGVYINPDEIAKTLAGDELTRAKKAQQAAVQQREQLLLEGKTMTYESVMSHYSHLEFLQRAKNIGYRTYLYFIGVEDPDINKERVKNREKIGGHGVPEEKITPRYKRTMAQLFEACLLVNRAYIFDNSLDGYYMIAEMHNGELTVHNENPAAQFSWHKTYLIEKF</sequence>
<dbReference type="Pfam" id="PF13671">
    <property type="entry name" value="AAA_33"/>
    <property type="match status" value="1"/>
</dbReference>
<evidence type="ECO:0000313" key="1">
    <source>
        <dbReference type="EMBL" id="KHD07132.1"/>
    </source>
</evidence>
<accession>A0A0A6P9V3</accession>
<dbReference type="PANTHER" id="PTHR39206">
    <property type="entry name" value="SLL8004 PROTEIN"/>
    <property type="match status" value="1"/>
</dbReference>
<dbReference type="EMBL" id="JSZA02000178">
    <property type="protein sequence ID" value="KHD07132.1"/>
    <property type="molecule type" value="Genomic_DNA"/>
</dbReference>
<proteinExistence type="predicted"/>
<dbReference type="Gene3D" id="3.40.50.300">
    <property type="entry name" value="P-loop containing nucleotide triphosphate hydrolases"/>
    <property type="match status" value="1"/>
</dbReference>
<organism evidence="1 2">
    <name type="scientific">Candidatus Thiomargarita nelsonii</name>
    <dbReference type="NCBI Taxonomy" id="1003181"/>
    <lineage>
        <taxon>Bacteria</taxon>
        <taxon>Pseudomonadati</taxon>
        <taxon>Pseudomonadota</taxon>
        <taxon>Gammaproteobacteria</taxon>
        <taxon>Thiotrichales</taxon>
        <taxon>Thiotrichaceae</taxon>
        <taxon>Thiomargarita</taxon>
    </lineage>
</organism>
<protein>
    <recommendedName>
        <fullName evidence="3">UDP-N-acetylglucosamine kinase</fullName>
    </recommendedName>
</protein>
<gene>
    <name evidence="1" type="ORF">PN36_28040</name>
</gene>
<dbReference type="PANTHER" id="PTHR39206:SF1">
    <property type="entry name" value="SLL8004 PROTEIN"/>
    <property type="match status" value="1"/>
</dbReference>
<evidence type="ECO:0000313" key="2">
    <source>
        <dbReference type="Proteomes" id="UP000030428"/>
    </source>
</evidence>